<evidence type="ECO:0000313" key="3">
    <source>
        <dbReference type="EMBL" id="KSA02495.1"/>
    </source>
</evidence>
<evidence type="ECO:0000313" key="4">
    <source>
        <dbReference type="Proteomes" id="UP000054251"/>
    </source>
</evidence>
<reference evidence="3 4" key="1">
    <citation type="submission" date="2015-11" db="EMBL/GenBank/DDBJ databases">
        <title>The genome of Debaryomyces fabryi.</title>
        <authorList>
            <person name="Tafer H."/>
            <person name="Lopandic K."/>
        </authorList>
    </citation>
    <scope>NUCLEOTIDE SEQUENCE [LARGE SCALE GENOMIC DNA]</scope>
    <source>
        <strain evidence="3 4">CBS 789</strain>
    </source>
</reference>
<accession>A0A0V1Q2U3</accession>
<keyword evidence="2" id="KW-0812">Transmembrane</keyword>
<keyword evidence="4" id="KW-1185">Reference proteome</keyword>
<dbReference type="RefSeq" id="XP_015468597.1">
    <property type="nucleotide sequence ID" value="XM_015610598.1"/>
</dbReference>
<feature type="transmembrane region" description="Helical" evidence="2">
    <location>
        <begin position="40"/>
        <end position="66"/>
    </location>
</feature>
<protein>
    <submittedName>
        <fullName evidence="3">Uncharacterized protein</fullName>
    </submittedName>
</protein>
<name>A0A0V1Q2U3_9ASCO</name>
<comment type="caution">
    <text evidence="3">The sequence shown here is derived from an EMBL/GenBank/DDBJ whole genome shotgun (WGS) entry which is preliminary data.</text>
</comment>
<dbReference type="AlphaFoldDB" id="A0A0V1Q2U3"/>
<dbReference type="GeneID" id="26838777"/>
<feature type="region of interest" description="Disordered" evidence="1">
    <location>
        <begin position="177"/>
        <end position="199"/>
    </location>
</feature>
<dbReference type="OrthoDB" id="4016002at2759"/>
<evidence type="ECO:0000256" key="1">
    <source>
        <dbReference type="SAM" id="MobiDB-lite"/>
    </source>
</evidence>
<dbReference type="EMBL" id="LMYN01000026">
    <property type="protein sequence ID" value="KSA02495.1"/>
    <property type="molecule type" value="Genomic_DNA"/>
</dbReference>
<dbReference type="Proteomes" id="UP000054251">
    <property type="component" value="Unassembled WGS sequence"/>
</dbReference>
<keyword evidence="2" id="KW-0472">Membrane</keyword>
<sequence>MVSDNANDLAVLLNIQTCYHQADILDRAVDFNTSSTGSSWFVITGVIISLFIQVIVAIHSIVTFIFRNRDFEHLGRNIRYLGDNFEILNEKQVELYSTVSSLIGTIKSETRNLHGRLNRGGDVRREIESISENLEKTTIDFSQLKGYFYSSCGPTAAILPPLPAENSAYYKKLPQGRKAHNSYKNNENSKTDNKPTVHKSTGEAVNTHLKLSTVVDNPKAASDIVIDSTQNENSDANGTDFSKSFDISTTEGREKWKKYIREQLIKSKSTQSPTVASNCNSVLKQIDINHLRVENDPKVLNIRYQDVLKRDQNNNKFRRIFILGRGWVSSRKLEQEELKFGPSSFIKLEDPEV</sequence>
<keyword evidence="2" id="KW-1133">Transmembrane helix</keyword>
<organism evidence="3 4">
    <name type="scientific">Debaryomyces fabryi</name>
    <dbReference type="NCBI Taxonomy" id="58627"/>
    <lineage>
        <taxon>Eukaryota</taxon>
        <taxon>Fungi</taxon>
        <taxon>Dikarya</taxon>
        <taxon>Ascomycota</taxon>
        <taxon>Saccharomycotina</taxon>
        <taxon>Pichiomycetes</taxon>
        <taxon>Debaryomycetaceae</taxon>
        <taxon>Debaryomyces</taxon>
    </lineage>
</organism>
<evidence type="ECO:0000256" key="2">
    <source>
        <dbReference type="SAM" id="Phobius"/>
    </source>
</evidence>
<gene>
    <name evidence="3" type="ORF">AC631_01768</name>
</gene>
<proteinExistence type="predicted"/>